<feature type="binding site" description="axial binding residue" evidence="4">
    <location>
        <position position="452"/>
    </location>
    <ligand>
        <name>heme</name>
        <dbReference type="ChEBI" id="CHEBI:30413"/>
    </ligand>
    <ligandPart>
        <name>Fe</name>
        <dbReference type="ChEBI" id="CHEBI:18248"/>
    </ligandPart>
</feature>
<dbReference type="RefSeq" id="XP_033595529.1">
    <property type="nucleotide sequence ID" value="XM_033748804.1"/>
</dbReference>
<feature type="transmembrane region" description="Helical" evidence="6">
    <location>
        <begin position="20"/>
        <end position="38"/>
    </location>
</feature>
<keyword evidence="6" id="KW-1133">Transmembrane helix</keyword>
<dbReference type="AlphaFoldDB" id="A0A6A6VQY9"/>
<keyword evidence="5 7" id="KW-0503">Monooxygenase</keyword>
<dbReference type="InterPro" id="IPR017972">
    <property type="entry name" value="Cyt_P450_CS"/>
</dbReference>
<dbReference type="Gene3D" id="1.10.630.10">
    <property type="entry name" value="Cytochrome P450"/>
    <property type="match status" value="1"/>
</dbReference>
<evidence type="ECO:0000256" key="3">
    <source>
        <dbReference type="ARBA" id="ARBA00023004"/>
    </source>
</evidence>
<dbReference type="GeneID" id="54489858"/>
<evidence type="ECO:0000256" key="1">
    <source>
        <dbReference type="ARBA" id="ARBA00001971"/>
    </source>
</evidence>
<keyword evidence="6" id="KW-0812">Transmembrane</keyword>
<accession>A0A6A6VQY9</accession>
<dbReference type="GO" id="GO:0016705">
    <property type="term" value="F:oxidoreductase activity, acting on paired donors, with incorporation or reduction of molecular oxygen"/>
    <property type="evidence" value="ECO:0007669"/>
    <property type="project" value="InterPro"/>
</dbReference>
<dbReference type="InterPro" id="IPR001128">
    <property type="entry name" value="Cyt_P450"/>
</dbReference>
<evidence type="ECO:0000313" key="7">
    <source>
        <dbReference type="EMBL" id="KAF2753078.1"/>
    </source>
</evidence>
<dbReference type="PROSITE" id="PS00086">
    <property type="entry name" value="CYTOCHROME_P450"/>
    <property type="match status" value="1"/>
</dbReference>
<dbReference type="OrthoDB" id="1470350at2759"/>
<protein>
    <submittedName>
        <fullName evidence="7">Benzoate 4-monooxygenase cytochrome P450</fullName>
    </submittedName>
</protein>
<name>A0A6A6VQY9_9PEZI</name>
<sequence>MRQFRVNPQHVFEQVKPGRLALDLSVLFAICYVVQWALHTLYKSHRHPLKKFPGPRLAALSNVPYILWYMGGRQPHKLLALHRKYGAVVRTAPNELSFNSAQAWKDIYNFRPGHQTFIKSSFYEGGPFADQCGSIVSERDPIAHGKMRRYLSHAFSDASLSEQEHLISKTVDMLVDMTGKQGVHGFDIGKAFEMMTFDIIGDLAFGESFGGVESGNVHPWIAITLGALTQGALADAFSRMPTFARVFVLLFPGKMAKIVQDTKKNEGMALDLVRKRIAKRTTRKDFMTRILERHNSVEVSDVQLAAHSSDFIVAGSETTATALTCIFYYVLKNASVRQSLQREIRSTFDKYESITAQSTSKLRYLDAVIRESFRIFPPLPLGLPRVVPRGGDTVDGHFLPEGTIVSVNPLAASLDPSNFTDPLEYKPERWLGKNEIDVVEASQPFSLGARACIGRNLAWVELRTTLVKLHWKYDFELLNEEVDWQRDVRMRTLWNKPKLIVRAVARP</sequence>
<evidence type="ECO:0000256" key="5">
    <source>
        <dbReference type="RuleBase" id="RU000461"/>
    </source>
</evidence>
<dbReference type="PRINTS" id="PR00463">
    <property type="entry name" value="EP450I"/>
</dbReference>
<gene>
    <name evidence="7" type="ORF">EJ05DRAFT_523488</name>
</gene>
<comment type="cofactor">
    <cofactor evidence="1 4">
        <name>heme</name>
        <dbReference type="ChEBI" id="CHEBI:30413"/>
    </cofactor>
</comment>
<dbReference type="Pfam" id="PF00067">
    <property type="entry name" value="p450"/>
    <property type="match status" value="1"/>
</dbReference>
<dbReference type="InterPro" id="IPR002401">
    <property type="entry name" value="Cyt_P450_E_grp-I"/>
</dbReference>
<keyword evidence="3 4" id="KW-0408">Iron</keyword>
<dbReference type="PRINTS" id="PR00385">
    <property type="entry name" value="P450"/>
</dbReference>
<evidence type="ECO:0000256" key="4">
    <source>
        <dbReference type="PIRSR" id="PIRSR602401-1"/>
    </source>
</evidence>
<comment type="similarity">
    <text evidence="5">Belongs to the cytochrome P450 family.</text>
</comment>
<dbReference type="EMBL" id="ML996588">
    <property type="protein sequence ID" value="KAF2753078.1"/>
    <property type="molecule type" value="Genomic_DNA"/>
</dbReference>
<keyword evidence="2 4" id="KW-0479">Metal-binding</keyword>
<evidence type="ECO:0000256" key="2">
    <source>
        <dbReference type="ARBA" id="ARBA00022723"/>
    </source>
</evidence>
<keyword evidence="8" id="KW-1185">Reference proteome</keyword>
<dbReference type="PANTHER" id="PTHR24305:SF161">
    <property type="entry name" value="P450, PUTATIVE (EUROFUNG)-RELATED"/>
    <property type="match status" value="1"/>
</dbReference>
<keyword evidence="4 5" id="KW-0349">Heme</keyword>
<dbReference type="GO" id="GO:0020037">
    <property type="term" value="F:heme binding"/>
    <property type="evidence" value="ECO:0007669"/>
    <property type="project" value="InterPro"/>
</dbReference>
<organism evidence="7 8">
    <name type="scientific">Pseudovirgaria hyperparasitica</name>
    <dbReference type="NCBI Taxonomy" id="470096"/>
    <lineage>
        <taxon>Eukaryota</taxon>
        <taxon>Fungi</taxon>
        <taxon>Dikarya</taxon>
        <taxon>Ascomycota</taxon>
        <taxon>Pezizomycotina</taxon>
        <taxon>Dothideomycetes</taxon>
        <taxon>Dothideomycetes incertae sedis</taxon>
        <taxon>Acrospermales</taxon>
        <taxon>Acrospermaceae</taxon>
        <taxon>Pseudovirgaria</taxon>
    </lineage>
</organism>
<dbReference type="InterPro" id="IPR050121">
    <property type="entry name" value="Cytochrome_P450_monoxygenase"/>
</dbReference>
<dbReference type="InterPro" id="IPR036396">
    <property type="entry name" value="Cyt_P450_sf"/>
</dbReference>
<evidence type="ECO:0000313" key="8">
    <source>
        <dbReference type="Proteomes" id="UP000799437"/>
    </source>
</evidence>
<proteinExistence type="inferred from homology"/>
<dbReference type="GO" id="GO:0004497">
    <property type="term" value="F:monooxygenase activity"/>
    <property type="evidence" value="ECO:0007669"/>
    <property type="project" value="UniProtKB-KW"/>
</dbReference>
<dbReference type="SUPFAM" id="SSF48264">
    <property type="entry name" value="Cytochrome P450"/>
    <property type="match status" value="1"/>
</dbReference>
<evidence type="ECO:0000256" key="6">
    <source>
        <dbReference type="SAM" id="Phobius"/>
    </source>
</evidence>
<dbReference type="Proteomes" id="UP000799437">
    <property type="component" value="Unassembled WGS sequence"/>
</dbReference>
<keyword evidence="5" id="KW-0560">Oxidoreductase</keyword>
<reference evidence="7" key="1">
    <citation type="journal article" date="2020" name="Stud. Mycol.">
        <title>101 Dothideomycetes genomes: a test case for predicting lifestyles and emergence of pathogens.</title>
        <authorList>
            <person name="Haridas S."/>
            <person name="Albert R."/>
            <person name="Binder M."/>
            <person name="Bloem J."/>
            <person name="Labutti K."/>
            <person name="Salamov A."/>
            <person name="Andreopoulos B."/>
            <person name="Baker S."/>
            <person name="Barry K."/>
            <person name="Bills G."/>
            <person name="Bluhm B."/>
            <person name="Cannon C."/>
            <person name="Castanera R."/>
            <person name="Culley D."/>
            <person name="Daum C."/>
            <person name="Ezra D."/>
            <person name="Gonzalez J."/>
            <person name="Henrissat B."/>
            <person name="Kuo A."/>
            <person name="Liang C."/>
            <person name="Lipzen A."/>
            <person name="Lutzoni F."/>
            <person name="Magnuson J."/>
            <person name="Mondo S."/>
            <person name="Nolan M."/>
            <person name="Ohm R."/>
            <person name="Pangilinan J."/>
            <person name="Park H.-J."/>
            <person name="Ramirez L."/>
            <person name="Alfaro M."/>
            <person name="Sun H."/>
            <person name="Tritt A."/>
            <person name="Yoshinaga Y."/>
            <person name="Zwiers L.-H."/>
            <person name="Turgeon B."/>
            <person name="Goodwin S."/>
            <person name="Spatafora J."/>
            <person name="Crous P."/>
            <person name="Grigoriev I."/>
        </authorList>
    </citation>
    <scope>NUCLEOTIDE SEQUENCE</scope>
    <source>
        <strain evidence="7">CBS 121739</strain>
    </source>
</reference>
<dbReference type="CDD" id="cd11058">
    <property type="entry name" value="CYP60B-like"/>
    <property type="match status" value="1"/>
</dbReference>
<keyword evidence="6" id="KW-0472">Membrane</keyword>
<dbReference type="PANTHER" id="PTHR24305">
    <property type="entry name" value="CYTOCHROME P450"/>
    <property type="match status" value="1"/>
</dbReference>
<dbReference type="GO" id="GO:0005506">
    <property type="term" value="F:iron ion binding"/>
    <property type="evidence" value="ECO:0007669"/>
    <property type="project" value="InterPro"/>
</dbReference>